<reference evidence="2" key="3">
    <citation type="submission" date="2009-08" db="EMBL/GenBank/DDBJ databases">
        <authorList>
            <consortium name="The Dictyostelium discoideum Sequencing Consortium"/>
            <person name="Eichinger L."/>
            <person name="Pachebat J.A."/>
            <person name="Gloeckner G."/>
            <person name="Rajandream M.-A."/>
            <person name="Sucgang R."/>
            <person name="Song J."/>
            <person name="Cox E.C."/>
            <person name="Tunggal B."/>
            <person name="Szafranski K."/>
            <person name="Konfortov B.A."/>
            <person name="Farbrother P."/>
            <person name="Bankier A.T."/>
            <person name="Lehmann R."/>
            <person name="Hamlin N."/>
            <person name="Xu Q."/>
            <person name="Davies R."/>
            <person name="Gaudet P."/>
            <person name="Fey P."/>
            <person name="Pilcher K."/>
            <person name="Chen G."/>
            <person name="Saunders D."/>
            <person name="Sodergren E."/>
            <person name="Davis P."/>
            <person name="Nie X."/>
            <person name="Kerhornou A."/>
            <person name="Hemphill L."/>
            <person name="Bason N."/>
            <person name="Berriman M."/>
            <person name="Desany B."/>
            <person name="Churcher C."/>
            <person name="Cooper J."/>
            <person name="van Driessche N."/>
            <person name="Cronin A."/>
            <person name="Goodhead I."/>
            <person name="Muzny D."/>
            <person name="Hall N."/>
            <person name="Harper D."/>
            <person name="Lindsay R."/>
            <person name="Hauser H."/>
            <person name="James K."/>
            <person name="Quiles M."/>
            <person name="Buchrieser C."/>
            <person name="Wardroper A."/>
            <person name="Thangavelu M."/>
            <person name="Johnson D."/>
            <person name="Knights A."/>
            <person name="Loulseged H."/>
            <person name="Mungall K."/>
            <person name="Price C."/>
            <person name="Ma J."/>
            <person name="Quail M."/>
            <person name="Hernandez J."/>
            <person name="Rabbinowitsch E."/>
            <person name="Steffen D."/>
            <person name="Sanders M."/>
            <person name="Weinstock G."/>
            <person name="Sharp S."/>
            <person name="Just E."/>
            <person name="Shaulsky G."/>
            <person name="Simmonds M."/>
            <person name="Tivey A."/>
            <person name="White B."/>
            <person name="Walker D."/>
            <person name="Woodward J."/>
            <person name="Winckler T."/>
            <person name="Schleicher M."/>
            <person name="Rosenthal A."/>
            <person name="Rivero F."/>
            <person name="Chisholm R.L."/>
            <person name="Gibbs R."/>
            <person name="Loomis W.F."/>
            <person name="Platzer M."/>
            <person name="Kay R.R."/>
            <person name="Williams J."/>
            <person name="Dear P.H."/>
            <person name="Noegel A.A."/>
            <person name="Barrell B."/>
            <person name="Kuspa A."/>
        </authorList>
    </citation>
    <scope>NUCLEOTIDE SEQUENCE</scope>
    <source>
        <strain evidence="2">AX4</strain>
    </source>
</reference>
<dbReference type="KEGG" id="ddi:DDB_G0273661"/>
<proteinExistence type="predicted"/>
<evidence type="ECO:0000313" key="3">
    <source>
        <dbReference type="EMBL" id="EAL70838.1"/>
    </source>
</evidence>
<dbReference type="VEuPathDB" id="AmoebaDB:DDB_G0273661"/>
<gene>
    <name evidence="3" type="ORF">DDB_G0273241</name>
    <name evidence="2" type="ORF">DDB_G0273661</name>
</gene>
<dbReference type="RefSeq" id="XP_644447.1">
    <property type="nucleotide sequence ID" value="XM_639355.1"/>
</dbReference>
<dbReference type="dictyBase" id="DDB_G0273241"/>
<dbReference type="dictyBase" id="DDB_G0273661"/>
<reference evidence="2 4" key="2">
    <citation type="journal article" date="2005" name="Nature">
        <title>The genome of the social amoeba Dictyostelium discoideum.</title>
        <authorList>
            <consortium name="The Dictyostelium discoideum Sequencing Consortium"/>
            <person name="Eichinger L."/>
            <person name="Pachebat J.A."/>
            <person name="Glockner G."/>
            <person name="Rajandream M.A."/>
            <person name="Sucgang R."/>
            <person name="Berriman M."/>
            <person name="Song J."/>
            <person name="Olsen R."/>
            <person name="Szafranski K."/>
            <person name="Xu Q."/>
            <person name="Tunggal B."/>
            <person name="Kummerfeld S."/>
            <person name="Madera M."/>
            <person name="Konfortov B.A."/>
            <person name="Rivero F."/>
            <person name="Bankier A.T."/>
            <person name="Lehmann R."/>
            <person name="Hamlin N."/>
            <person name="Davies R."/>
            <person name="Gaudet P."/>
            <person name="Fey P."/>
            <person name="Pilcher K."/>
            <person name="Chen G."/>
            <person name="Saunders D."/>
            <person name="Sodergren E."/>
            <person name="Davis P."/>
            <person name="Kerhornou A."/>
            <person name="Nie X."/>
            <person name="Hall N."/>
            <person name="Anjard C."/>
            <person name="Hemphill L."/>
            <person name="Bason N."/>
            <person name="Farbrother P."/>
            <person name="Desany B."/>
            <person name="Just E."/>
            <person name="Morio T."/>
            <person name="Rost R."/>
            <person name="Churcher C."/>
            <person name="Cooper J."/>
            <person name="Haydock S."/>
            <person name="van Driessche N."/>
            <person name="Cronin A."/>
            <person name="Goodhead I."/>
            <person name="Muzny D."/>
            <person name="Mourier T."/>
            <person name="Pain A."/>
            <person name="Lu M."/>
            <person name="Harper D."/>
            <person name="Lindsay R."/>
            <person name="Hauser H."/>
            <person name="James K."/>
            <person name="Quiles M."/>
            <person name="Madan Babu M."/>
            <person name="Saito T."/>
            <person name="Buchrieser C."/>
            <person name="Wardroper A."/>
            <person name="Felder M."/>
            <person name="Thangavelu M."/>
            <person name="Johnson D."/>
            <person name="Knights A."/>
            <person name="Loulseged H."/>
            <person name="Mungall K."/>
            <person name="Oliver K."/>
            <person name="Price C."/>
            <person name="Quail M.A."/>
            <person name="Urushihara H."/>
            <person name="Hernandez J."/>
            <person name="Rabbinowitsch E."/>
            <person name="Steffen D."/>
            <person name="Sanders M."/>
            <person name="Ma J."/>
            <person name="Kohara Y."/>
            <person name="Sharp S."/>
            <person name="Simmonds M."/>
            <person name="Spiegler S."/>
            <person name="Tivey A."/>
            <person name="Sugano S."/>
            <person name="White B."/>
            <person name="Walker D."/>
            <person name="Woodward J."/>
            <person name="Winckler T."/>
            <person name="Tanaka Y."/>
            <person name="Shaulsky G."/>
            <person name="Schleicher M."/>
            <person name="Weinstock G."/>
            <person name="Rosenthal A."/>
            <person name="Cox E.C."/>
            <person name="Chisholm R.L."/>
            <person name="Gibbs R."/>
            <person name="Loomis W.F."/>
            <person name="Platzer M."/>
            <person name="Kay R.R."/>
            <person name="Williams J."/>
            <person name="Dear P.H."/>
            <person name="Noegel A.A."/>
            <person name="Barrell B."/>
            <person name="Kuspa A."/>
        </authorList>
    </citation>
    <scope>NUCLEOTIDE SEQUENCE [LARGE SCALE GENOMIC DNA]</scope>
    <source>
        <strain evidence="2 4">AX4</strain>
    </source>
</reference>
<dbReference type="GeneID" id="8618905"/>
<evidence type="ECO:0000313" key="2">
    <source>
        <dbReference type="EMBL" id="EAL70521.1"/>
    </source>
</evidence>
<accession>Q86JR1</accession>
<keyword evidence="1" id="KW-0732">Signal</keyword>
<dbReference type="Proteomes" id="UP000002195">
    <property type="component" value="Unassembled WGS sequence"/>
</dbReference>
<comment type="caution">
    <text evidence="2">The sequence shown here is derived from an EMBL/GenBank/DDBJ whole genome shotgun (WGS) entry which is preliminary data.</text>
</comment>
<feature type="chain" id="PRO_5011424139" evidence="1">
    <location>
        <begin position="21"/>
        <end position="64"/>
    </location>
</feature>
<dbReference type="HOGENOM" id="CLU_200764_0_0_1"/>
<evidence type="ECO:0000256" key="1">
    <source>
        <dbReference type="SAM" id="SignalP"/>
    </source>
</evidence>
<dbReference type="RefSeq" id="XP_644803.1">
    <property type="nucleotide sequence ID" value="XM_639711.1"/>
</dbReference>
<feature type="signal peptide" evidence="1">
    <location>
        <begin position="1"/>
        <end position="20"/>
    </location>
</feature>
<keyword evidence="4" id="KW-1185">Reference proteome</keyword>
<dbReference type="KEGG" id="ddi:DDB_G0273241"/>
<organism evidence="2 4">
    <name type="scientific">Dictyostelium discoideum</name>
    <name type="common">Social amoeba</name>
    <dbReference type="NCBI Taxonomy" id="44689"/>
    <lineage>
        <taxon>Eukaryota</taxon>
        <taxon>Amoebozoa</taxon>
        <taxon>Evosea</taxon>
        <taxon>Eumycetozoa</taxon>
        <taxon>Dictyostelia</taxon>
        <taxon>Dictyosteliales</taxon>
        <taxon>Dictyosteliaceae</taxon>
        <taxon>Dictyostelium</taxon>
    </lineage>
</organism>
<dbReference type="PaxDb" id="44689-DDB0168135"/>
<accession>Q557C2</accession>
<sequence length="64" mass="7235">MLKFLIAILVIISLLSNLNAVNGQLDACLTNCYKKTNVRKECPKGRPFSQRCKEIMNKCNDQCS</sequence>
<reference evidence="2 4" key="1">
    <citation type="journal article" date="2002" name="Nature">
        <title>Sequence and analysis of chromosome 2 of Dictyostelium discoideum.</title>
        <authorList>
            <consortium name="Dictyostelium Genome Sequencing Consortium"/>
            <person name="Glockner G."/>
            <person name="Eichinger L."/>
            <person name="Szafranski K."/>
            <person name="Pachebat J.A."/>
            <person name="Bankier A.T."/>
            <person name="Dear P.H."/>
            <person name="Lehmann R."/>
            <person name="Baumgart C."/>
            <person name="Parra G."/>
            <person name="Abril J.F."/>
            <person name="Guigo R."/>
            <person name="Kumpf K."/>
            <person name="Tunggal B."/>
            <person name="Cox E."/>
            <person name="Quail M.A."/>
            <person name="Platzer M."/>
            <person name="Rosenthal A."/>
            <person name="Noegel A.A."/>
        </authorList>
    </citation>
    <scope>NUCLEOTIDE SEQUENCE [LARGE SCALE GENOMIC DNA]</scope>
    <source>
        <strain evidence="2 4">AX4</strain>
    </source>
</reference>
<dbReference type="EMBL" id="AAFI02000011">
    <property type="protein sequence ID" value="EAL70521.1"/>
    <property type="molecule type" value="Genomic_DNA"/>
</dbReference>
<dbReference type="GeneID" id="8619072"/>
<dbReference type="AlphaFoldDB" id="Q557C2"/>
<dbReference type="EMBL" id="AAFI02000009">
    <property type="protein sequence ID" value="EAL70838.1"/>
    <property type="molecule type" value="Genomic_DNA"/>
</dbReference>
<protein>
    <submittedName>
        <fullName evidence="2">Uncharacterized protein</fullName>
    </submittedName>
</protein>
<name>Q557C2_DICDI</name>
<evidence type="ECO:0000313" key="4">
    <source>
        <dbReference type="Proteomes" id="UP000002195"/>
    </source>
</evidence>